<evidence type="ECO:0000313" key="2">
    <source>
        <dbReference type="EMBL" id="SCL57582.1"/>
    </source>
</evidence>
<dbReference type="RefSeq" id="WP_091119430.1">
    <property type="nucleotide sequence ID" value="NZ_FMHY01000002.1"/>
</dbReference>
<name>A0A1C6UU55_9ACTN</name>
<dbReference type="GO" id="GO:0004806">
    <property type="term" value="F:triacylglycerol lipase activity"/>
    <property type="evidence" value="ECO:0007669"/>
    <property type="project" value="TreeGrafter"/>
</dbReference>
<gene>
    <name evidence="2" type="ORF">GA0070604_3650</name>
</gene>
<accession>A0A1C6UU55</accession>
<feature type="domain" description="AB hydrolase-1" evidence="1">
    <location>
        <begin position="25"/>
        <end position="265"/>
    </location>
</feature>
<evidence type="ECO:0000259" key="1">
    <source>
        <dbReference type="Pfam" id="PF00561"/>
    </source>
</evidence>
<keyword evidence="3" id="KW-1185">Reference proteome</keyword>
<organism evidence="2 3">
    <name type="scientific">Micromonospora eburnea</name>
    <dbReference type="NCBI Taxonomy" id="227316"/>
    <lineage>
        <taxon>Bacteria</taxon>
        <taxon>Bacillati</taxon>
        <taxon>Actinomycetota</taxon>
        <taxon>Actinomycetes</taxon>
        <taxon>Micromonosporales</taxon>
        <taxon>Micromonosporaceae</taxon>
        <taxon>Micromonospora</taxon>
    </lineage>
</organism>
<dbReference type="InterPro" id="IPR050471">
    <property type="entry name" value="AB_hydrolase"/>
</dbReference>
<reference evidence="3" key="1">
    <citation type="submission" date="2016-06" db="EMBL/GenBank/DDBJ databases">
        <authorList>
            <person name="Varghese N."/>
            <person name="Submissions Spin"/>
        </authorList>
    </citation>
    <scope>NUCLEOTIDE SEQUENCE [LARGE SCALE GENOMIC DNA]</scope>
    <source>
        <strain evidence="3">DSM 44814</strain>
    </source>
</reference>
<dbReference type="Pfam" id="PF00561">
    <property type="entry name" value="Abhydrolase_1"/>
    <property type="match status" value="1"/>
</dbReference>
<evidence type="ECO:0000313" key="3">
    <source>
        <dbReference type="Proteomes" id="UP000199696"/>
    </source>
</evidence>
<dbReference type="STRING" id="227316.GA0070604_3650"/>
<dbReference type="AlphaFoldDB" id="A0A1C6UU55"/>
<dbReference type="SUPFAM" id="SSF53474">
    <property type="entry name" value="alpha/beta-Hydrolases"/>
    <property type="match status" value="1"/>
</dbReference>
<dbReference type="GO" id="GO:0046503">
    <property type="term" value="P:glycerolipid catabolic process"/>
    <property type="evidence" value="ECO:0007669"/>
    <property type="project" value="TreeGrafter"/>
</dbReference>
<dbReference type="InterPro" id="IPR029058">
    <property type="entry name" value="AB_hydrolase_fold"/>
</dbReference>
<dbReference type="EMBL" id="FMHY01000002">
    <property type="protein sequence ID" value="SCL57582.1"/>
    <property type="molecule type" value="Genomic_DNA"/>
</dbReference>
<protein>
    <submittedName>
        <fullName evidence="2">Pimeloyl-ACP methyl ester carboxylesterase</fullName>
    </submittedName>
</protein>
<sequence>MPSPRHGTLDVPGARLYFEVRGYGPPMLCIPTGNGDATPFGPLADTLAAHYTVITYDRRGFSRSPVFEPVEDHRRVDVDAQDVRLLLDHLCDEPAEVFGTCSGGIVALALLQAHPHRLRTVVVHEPPLASVLPDAEHWLAFYDNLYLTYRERGIEAAREVFRDHVGMAGETRPPKDAQLPPDQLEQLVTRLRRNQVFWFEHETRSFPAYRPDLAALRRHSERLVLAGGATSREQYAYRPNQALARLLDLEVVDFPGGHVGHVTHPYEFADRLVDVLSGKRRAE</sequence>
<dbReference type="OrthoDB" id="3210164at2"/>
<proteinExistence type="predicted"/>
<dbReference type="PANTHER" id="PTHR43433:SF5">
    <property type="entry name" value="AB HYDROLASE-1 DOMAIN-CONTAINING PROTEIN"/>
    <property type="match status" value="1"/>
</dbReference>
<dbReference type="Gene3D" id="3.40.50.1820">
    <property type="entry name" value="alpha/beta hydrolase"/>
    <property type="match status" value="1"/>
</dbReference>
<dbReference type="InterPro" id="IPR000073">
    <property type="entry name" value="AB_hydrolase_1"/>
</dbReference>
<dbReference type="Proteomes" id="UP000199696">
    <property type="component" value="Unassembled WGS sequence"/>
</dbReference>
<dbReference type="PANTHER" id="PTHR43433">
    <property type="entry name" value="HYDROLASE, ALPHA/BETA FOLD FAMILY PROTEIN"/>
    <property type="match status" value="1"/>
</dbReference>